<feature type="repeat" description="WD" evidence="11">
    <location>
        <begin position="470"/>
        <end position="509"/>
    </location>
</feature>
<dbReference type="InterPro" id="IPR001680">
    <property type="entry name" value="WD40_rpt"/>
</dbReference>
<dbReference type="OrthoDB" id="496at2759"/>
<dbReference type="Pfam" id="PF00400">
    <property type="entry name" value="WD40"/>
    <property type="match status" value="4"/>
</dbReference>
<evidence type="ECO:0000256" key="11">
    <source>
        <dbReference type="PROSITE-ProRule" id="PRU00221"/>
    </source>
</evidence>
<dbReference type="Proteomes" id="UP000800038">
    <property type="component" value="Unassembled WGS sequence"/>
</dbReference>
<dbReference type="AlphaFoldDB" id="A0A6A5SXE8"/>
<name>A0A6A5SXE8_9PLEO</name>
<evidence type="ECO:0000256" key="7">
    <source>
        <dbReference type="ARBA" id="ARBA00023136"/>
    </source>
</evidence>
<keyword evidence="5 12" id="KW-0175">Coiled coil</keyword>
<reference evidence="14" key="1">
    <citation type="journal article" date="2020" name="Stud. Mycol.">
        <title>101 Dothideomycetes genomes: a test case for predicting lifestyles and emergence of pathogens.</title>
        <authorList>
            <person name="Haridas S."/>
            <person name="Albert R."/>
            <person name="Binder M."/>
            <person name="Bloem J."/>
            <person name="Labutti K."/>
            <person name="Salamov A."/>
            <person name="Andreopoulos B."/>
            <person name="Baker S."/>
            <person name="Barry K."/>
            <person name="Bills G."/>
            <person name="Bluhm B."/>
            <person name="Cannon C."/>
            <person name="Castanera R."/>
            <person name="Culley D."/>
            <person name="Daum C."/>
            <person name="Ezra D."/>
            <person name="Gonzalez J."/>
            <person name="Henrissat B."/>
            <person name="Kuo A."/>
            <person name="Liang C."/>
            <person name="Lipzen A."/>
            <person name="Lutzoni F."/>
            <person name="Magnuson J."/>
            <person name="Mondo S."/>
            <person name="Nolan M."/>
            <person name="Ohm R."/>
            <person name="Pangilinan J."/>
            <person name="Park H.-J."/>
            <person name="Ramirez L."/>
            <person name="Alfaro M."/>
            <person name="Sun H."/>
            <person name="Tritt A."/>
            <person name="Yoshinaga Y."/>
            <person name="Zwiers L.-H."/>
            <person name="Turgeon B."/>
            <person name="Goodwin S."/>
            <person name="Spatafora J."/>
            <person name="Crous P."/>
            <person name="Grigoriev I."/>
        </authorList>
    </citation>
    <scope>NUCLEOTIDE SEQUENCE</scope>
    <source>
        <strain evidence="14">CBS 161.51</strain>
    </source>
</reference>
<dbReference type="PROSITE" id="PS50082">
    <property type="entry name" value="WD_REPEATS_2"/>
    <property type="match status" value="5"/>
</dbReference>
<keyword evidence="3" id="KW-0677">Repeat</keyword>
<evidence type="ECO:0000256" key="3">
    <source>
        <dbReference type="ARBA" id="ARBA00022737"/>
    </source>
</evidence>
<dbReference type="PRINTS" id="PR00320">
    <property type="entry name" value="GPROTEINBRPT"/>
</dbReference>
<dbReference type="InterPro" id="IPR036322">
    <property type="entry name" value="WD40_repeat_dom_sf"/>
</dbReference>
<feature type="repeat" description="WD" evidence="11">
    <location>
        <begin position="243"/>
        <end position="284"/>
    </location>
</feature>
<evidence type="ECO:0000256" key="12">
    <source>
        <dbReference type="SAM" id="Coils"/>
    </source>
</evidence>
<dbReference type="PANTHER" id="PTHR19855">
    <property type="entry name" value="WD40 REPEAT PROTEIN 12, 37"/>
    <property type="match status" value="1"/>
</dbReference>
<dbReference type="InterPro" id="IPR019775">
    <property type="entry name" value="WD40_repeat_CS"/>
</dbReference>
<protein>
    <recommendedName>
        <fullName evidence="9">Mitochondrial division protein 1</fullName>
    </recommendedName>
</protein>
<keyword evidence="4" id="KW-1000">Mitochondrion outer membrane</keyword>
<dbReference type="CDD" id="cd00200">
    <property type="entry name" value="WD40"/>
    <property type="match status" value="1"/>
</dbReference>
<comment type="subcellular location">
    <subcellularLocation>
        <location evidence="1">Mitochondrion outer membrane</location>
        <topology evidence="1">Peripheral membrane protein</topology>
        <orientation evidence="1">Cytoplasmic side</orientation>
    </subcellularLocation>
</comment>
<keyword evidence="7" id="KW-0472">Membrane</keyword>
<feature type="coiled-coil region" evidence="12">
    <location>
        <begin position="147"/>
        <end position="181"/>
    </location>
</feature>
<evidence type="ECO:0000313" key="15">
    <source>
        <dbReference type="Proteomes" id="UP000800038"/>
    </source>
</evidence>
<evidence type="ECO:0000256" key="1">
    <source>
        <dbReference type="ARBA" id="ARBA00004570"/>
    </source>
</evidence>
<accession>A0A6A5SXE8</accession>
<organism evidence="14 15">
    <name type="scientific">Clathrospora elynae</name>
    <dbReference type="NCBI Taxonomy" id="706981"/>
    <lineage>
        <taxon>Eukaryota</taxon>
        <taxon>Fungi</taxon>
        <taxon>Dikarya</taxon>
        <taxon>Ascomycota</taxon>
        <taxon>Pezizomycotina</taxon>
        <taxon>Dothideomycetes</taxon>
        <taxon>Pleosporomycetidae</taxon>
        <taxon>Pleosporales</taxon>
        <taxon>Diademaceae</taxon>
        <taxon>Clathrospora</taxon>
    </lineage>
</organism>
<comment type="function">
    <text evidence="10">Involved in mitochondrial fission. Acts as an adapter protein required to form mitochondrial fission complexes. Formation of these complexes is required to promote constriction and fission of the mitochondrial compartment at a late step in mitochondrial division.</text>
</comment>
<comment type="similarity">
    <text evidence="8">Belongs to the WD repeat MDV1/CAF4 family.</text>
</comment>
<dbReference type="Gene3D" id="6.10.280.220">
    <property type="match status" value="1"/>
</dbReference>
<dbReference type="InterPro" id="IPR015943">
    <property type="entry name" value="WD40/YVTN_repeat-like_dom_sf"/>
</dbReference>
<keyword evidence="6" id="KW-0496">Mitochondrion</keyword>
<evidence type="ECO:0000256" key="8">
    <source>
        <dbReference type="ARBA" id="ARBA00038415"/>
    </source>
</evidence>
<gene>
    <name evidence="14" type="ORF">EJ02DRAFT_452501</name>
</gene>
<dbReference type="GO" id="GO:0000266">
    <property type="term" value="P:mitochondrial fission"/>
    <property type="evidence" value="ECO:0007669"/>
    <property type="project" value="TreeGrafter"/>
</dbReference>
<dbReference type="EMBL" id="ML976017">
    <property type="protein sequence ID" value="KAF1944392.1"/>
    <property type="molecule type" value="Genomic_DNA"/>
</dbReference>
<keyword evidence="2 11" id="KW-0853">WD repeat</keyword>
<evidence type="ECO:0000256" key="13">
    <source>
        <dbReference type="SAM" id="MobiDB-lite"/>
    </source>
</evidence>
<dbReference type="InterPro" id="IPR020472">
    <property type="entry name" value="WD40_PAC1"/>
</dbReference>
<dbReference type="SUPFAM" id="SSF50978">
    <property type="entry name" value="WD40 repeat-like"/>
    <property type="match status" value="1"/>
</dbReference>
<dbReference type="PROSITE" id="PS00678">
    <property type="entry name" value="WD_REPEATS_1"/>
    <property type="match status" value="3"/>
</dbReference>
<feature type="repeat" description="WD" evidence="11">
    <location>
        <begin position="447"/>
        <end position="469"/>
    </location>
</feature>
<dbReference type="SMART" id="SM00320">
    <property type="entry name" value="WD40"/>
    <property type="match status" value="6"/>
</dbReference>
<evidence type="ECO:0000256" key="6">
    <source>
        <dbReference type="ARBA" id="ARBA00023128"/>
    </source>
</evidence>
<evidence type="ECO:0000313" key="14">
    <source>
        <dbReference type="EMBL" id="KAF1944392.1"/>
    </source>
</evidence>
<dbReference type="FunFam" id="2.130.10.10:FF:000881">
    <property type="entry name" value="Mitochondrial division protein 1"/>
    <property type="match status" value="1"/>
</dbReference>
<feature type="repeat" description="WD" evidence="11">
    <location>
        <begin position="364"/>
        <end position="403"/>
    </location>
</feature>
<evidence type="ECO:0000256" key="4">
    <source>
        <dbReference type="ARBA" id="ARBA00022787"/>
    </source>
</evidence>
<dbReference type="GO" id="GO:0005741">
    <property type="term" value="C:mitochondrial outer membrane"/>
    <property type="evidence" value="ECO:0007669"/>
    <property type="project" value="UniProtKB-SubCell"/>
</dbReference>
<feature type="compositionally biased region" description="Basic residues" evidence="13">
    <location>
        <begin position="68"/>
        <end position="77"/>
    </location>
</feature>
<evidence type="ECO:0000256" key="10">
    <source>
        <dbReference type="ARBA" id="ARBA00043913"/>
    </source>
</evidence>
<proteinExistence type="inferred from homology"/>
<dbReference type="PANTHER" id="PTHR19855:SF28">
    <property type="entry name" value="CCR4-ASSOCIATED FACTOR 4"/>
    <property type="match status" value="1"/>
</dbReference>
<evidence type="ECO:0000256" key="5">
    <source>
        <dbReference type="ARBA" id="ARBA00023054"/>
    </source>
</evidence>
<sequence>MLQRSVFSFAQTTPREIVRSRISVPEIQQRALAHIPNDLLANIPEDDSQFSLFQGFQASLPDEPDSHTKKHGRHNARGQRLIGGGEDEDEDPNVPPSMRKLKTQQHSMSHRLDMMGVRKHMCIAEIHEIDNKIANLNTMRKMVLDRLAGLEIEEGELEQDLLGVENQIEDLQEELDDEAALAPKAPESLTSEEQDEAKDDFMSESIYQKISSPKTSKAKRVSKRKSMPVLHEHLESGSKIKELPAHGESITAMDFDAPWGMMVTAALDDTVRVWDLNAGRCIGMLEGHLSSVRCLQVEENIVATGSMDATIKLWDLSKAEYSPMDNRINKQDEEDEDGLAFENSEDAPPAPPATSMQDCPMFSLESHVDEVTAIHFRGDTLVSGSADKTLRQWDLVKGRCVQTLDVLWAAAQATATSTTDSTWRSTGRSTDASADFVGAIQVFDAALACGTADGMVRLWDLRSGQVHRSLVGHTGPVTALQFDDVHLVTGSMDRSIRIWDLRTGAIADAYAYDHPVTSMMFDSRRIVTAAGENVVKVYDKTDGRHWACGPGADEEDKTTHSIIERVRIKDGYLVEGRKDGTVGVWSC</sequence>
<evidence type="ECO:0000256" key="9">
    <source>
        <dbReference type="ARBA" id="ARBA00039789"/>
    </source>
</evidence>
<dbReference type="Gene3D" id="2.130.10.10">
    <property type="entry name" value="YVTN repeat-like/Quinoprotein amine dehydrogenase"/>
    <property type="match status" value="2"/>
</dbReference>
<dbReference type="CDD" id="cd22881">
    <property type="entry name" value="Mdv1_N"/>
    <property type="match status" value="1"/>
</dbReference>
<feature type="repeat" description="WD" evidence="11">
    <location>
        <begin position="285"/>
        <end position="324"/>
    </location>
</feature>
<keyword evidence="15" id="KW-1185">Reference proteome</keyword>
<dbReference type="GO" id="GO:0016559">
    <property type="term" value="P:peroxisome fission"/>
    <property type="evidence" value="ECO:0007669"/>
    <property type="project" value="TreeGrafter"/>
</dbReference>
<feature type="region of interest" description="Disordered" evidence="13">
    <location>
        <begin position="59"/>
        <end position="104"/>
    </location>
</feature>
<evidence type="ECO:0000256" key="2">
    <source>
        <dbReference type="ARBA" id="ARBA00022574"/>
    </source>
</evidence>
<feature type="region of interest" description="Disordered" evidence="13">
    <location>
        <begin position="337"/>
        <end position="357"/>
    </location>
</feature>
<dbReference type="PROSITE" id="PS50294">
    <property type="entry name" value="WD_REPEATS_REGION"/>
    <property type="match status" value="4"/>
</dbReference>